<accession>A0A6J5MKJ4</accession>
<feature type="region of interest" description="Disordered" evidence="1">
    <location>
        <begin position="88"/>
        <end position="108"/>
    </location>
</feature>
<evidence type="ECO:0000313" key="2">
    <source>
        <dbReference type="EMBL" id="CAB4147715.1"/>
    </source>
</evidence>
<dbReference type="EMBL" id="LR796483">
    <property type="protein sequence ID" value="CAB4147715.1"/>
    <property type="molecule type" value="Genomic_DNA"/>
</dbReference>
<gene>
    <name evidence="2" type="ORF">UFOVP431_44</name>
</gene>
<feature type="region of interest" description="Disordered" evidence="1">
    <location>
        <begin position="54"/>
        <end position="76"/>
    </location>
</feature>
<reference evidence="2" key="1">
    <citation type="submission" date="2020-04" db="EMBL/GenBank/DDBJ databases">
        <authorList>
            <person name="Chiriac C."/>
            <person name="Salcher M."/>
            <person name="Ghai R."/>
            <person name="Kavagutti S V."/>
        </authorList>
    </citation>
    <scope>NUCLEOTIDE SEQUENCE</scope>
</reference>
<protein>
    <submittedName>
        <fullName evidence="2">Uncharacterized protein</fullName>
    </submittedName>
</protein>
<sequence>MGAIASSSGLGFLVSDGNQVAVGFPSVAGRCHGCHGCSLARHGRRDLVAQLQLSSPASKAGEDGQRAPPWLSGSGRLLPGAERWSASMTRREQAIHPRSIHLSSFDTE</sequence>
<evidence type="ECO:0000256" key="1">
    <source>
        <dbReference type="SAM" id="MobiDB-lite"/>
    </source>
</evidence>
<proteinExistence type="predicted"/>
<organism evidence="2">
    <name type="scientific">uncultured Caudovirales phage</name>
    <dbReference type="NCBI Taxonomy" id="2100421"/>
    <lineage>
        <taxon>Viruses</taxon>
        <taxon>Duplodnaviria</taxon>
        <taxon>Heunggongvirae</taxon>
        <taxon>Uroviricota</taxon>
        <taxon>Caudoviricetes</taxon>
        <taxon>Peduoviridae</taxon>
        <taxon>Maltschvirus</taxon>
        <taxon>Maltschvirus maltsch</taxon>
    </lineage>
</organism>
<name>A0A6J5MKJ4_9CAUD</name>